<accession>X0YL41</accession>
<evidence type="ECO:0000256" key="1">
    <source>
        <dbReference type="SAM" id="Phobius"/>
    </source>
</evidence>
<evidence type="ECO:0000313" key="2">
    <source>
        <dbReference type="EMBL" id="GAG49263.1"/>
    </source>
</evidence>
<dbReference type="EMBL" id="BARS01050529">
    <property type="protein sequence ID" value="GAG49263.1"/>
    <property type="molecule type" value="Genomic_DNA"/>
</dbReference>
<name>X0YL41_9ZZZZ</name>
<feature type="transmembrane region" description="Helical" evidence="1">
    <location>
        <begin position="27"/>
        <end position="46"/>
    </location>
</feature>
<dbReference type="AlphaFoldDB" id="X0YL41"/>
<keyword evidence="1" id="KW-0812">Transmembrane</keyword>
<gene>
    <name evidence="2" type="ORF">S01H1_75420</name>
</gene>
<sequence length="49" mass="5013">SGIAMLIFPILALILEATEDAIPIGGIFIIIAGVIGIGAFAVDKFIGKE</sequence>
<organism evidence="2">
    <name type="scientific">marine sediment metagenome</name>
    <dbReference type="NCBI Taxonomy" id="412755"/>
    <lineage>
        <taxon>unclassified sequences</taxon>
        <taxon>metagenomes</taxon>
        <taxon>ecological metagenomes</taxon>
    </lineage>
</organism>
<feature type="non-terminal residue" evidence="2">
    <location>
        <position position="1"/>
    </location>
</feature>
<protein>
    <submittedName>
        <fullName evidence="2">Uncharacterized protein</fullName>
    </submittedName>
</protein>
<keyword evidence="1" id="KW-0472">Membrane</keyword>
<keyword evidence="1" id="KW-1133">Transmembrane helix</keyword>
<proteinExistence type="predicted"/>
<comment type="caution">
    <text evidence="2">The sequence shown here is derived from an EMBL/GenBank/DDBJ whole genome shotgun (WGS) entry which is preliminary data.</text>
</comment>
<reference evidence="2" key="1">
    <citation type="journal article" date="2014" name="Front. Microbiol.">
        <title>High frequency of phylogenetically diverse reductive dehalogenase-homologous genes in deep subseafloor sedimentary metagenomes.</title>
        <authorList>
            <person name="Kawai M."/>
            <person name="Futagami T."/>
            <person name="Toyoda A."/>
            <person name="Takaki Y."/>
            <person name="Nishi S."/>
            <person name="Hori S."/>
            <person name="Arai W."/>
            <person name="Tsubouchi T."/>
            <person name="Morono Y."/>
            <person name="Uchiyama I."/>
            <person name="Ito T."/>
            <person name="Fujiyama A."/>
            <person name="Inagaki F."/>
            <person name="Takami H."/>
        </authorList>
    </citation>
    <scope>NUCLEOTIDE SEQUENCE</scope>
    <source>
        <strain evidence="2">Expedition CK06-06</strain>
    </source>
</reference>